<gene>
    <name evidence="9" type="ORF">HRI_003051100</name>
</gene>
<dbReference type="GO" id="GO:0000976">
    <property type="term" value="F:transcription cis-regulatory region binding"/>
    <property type="evidence" value="ECO:0007669"/>
    <property type="project" value="TreeGrafter"/>
</dbReference>
<evidence type="ECO:0000256" key="6">
    <source>
        <dbReference type="ARBA" id="ARBA00023242"/>
    </source>
</evidence>
<evidence type="ECO:0000256" key="1">
    <source>
        <dbReference type="ARBA" id="ARBA00004123"/>
    </source>
</evidence>
<evidence type="ECO:0000256" key="7">
    <source>
        <dbReference type="SAM" id="MobiDB-lite"/>
    </source>
</evidence>
<dbReference type="PANTHER" id="PTHR31307">
    <property type="entry name" value="TRIHELIX TRANSCRIPTION FACTOR ASIL2"/>
    <property type="match status" value="1"/>
</dbReference>
<name>A0A9W7IGF9_HIBTR</name>
<evidence type="ECO:0000313" key="9">
    <source>
        <dbReference type="EMBL" id="GMI93818.1"/>
    </source>
</evidence>
<organism evidence="9 10">
    <name type="scientific">Hibiscus trionum</name>
    <name type="common">Flower of an hour</name>
    <dbReference type="NCBI Taxonomy" id="183268"/>
    <lineage>
        <taxon>Eukaryota</taxon>
        <taxon>Viridiplantae</taxon>
        <taxon>Streptophyta</taxon>
        <taxon>Embryophyta</taxon>
        <taxon>Tracheophyta</taxon>
        <taxon>Spermatophyta</taxon>
        <taxon>Magnoliopsida</taxon>
        <taxon>eudicotyledons</taxon>
        <taxon>Gunneridae</taxon>
        <taxon>Pentapetalae</taxon>
        <taxon>rosids</taxon>
        <taxon>malvids</taxon>
        <taxon>Malvales</taxon>
        <taxon>Malvaceae</taxon>
        <taxon>Malvoideae</taxon>
        <taxon>Hibiscus</taxon>
    </lineage>
</organism>
<dbReference type="EMBL" id="BSYR01000025">
    <property type="protein sequence ID" value="GMI93818.1"/>
    <property type="molecule type" value="Genomic_DNA"/>
</dbReference>
<evidence type="ECO:0000256" key="2">
    <source>
        <dbReference type="ARBA" id="ARBA00023015"/>
    </source>
</evidence>
<evidence type="ECO:0000256" key="3">
    <source>
        <dbReference type="ARBA" id="ARBA00023054"/>
    </source>
</evidence>
<dbReference type="OrthoDB" id="691673at2759"/>
<evidence type="ECO:0000256" key="5">
    <source>
        <dbReference type="ARBA" id="ARBA00023163"/>
    </source>
</evidence>
<dbReference type="InterPro" id="IPR001005">
    <property type="entry name" value="SANT/Myb"/>
</dbReference>
<keyword evidence="3" id="KW-0175">Coiled coil</keyword>
<dbReference type="Pfam" id="PF13837">
    <property type="entry name" value="Myb_DNA-bind_4"/>
    <property type="match status" value="1"/>
</dbReference>
<dbReference type="AlphaFoldDB" id="A0A9W7IGF9"/>
<proteinExistence type="predicted"/>
<sequence length="383" mass="43838">MDDIEDDARYPPNPYGDSHRQGYGSLNRQKLSRPIRNQYVDDDEDVEDEAEDLGEEEEDLNRNNGVRYVGKGVNDNDDDDDDEEDDDLMDDEGEEDYNEGGDLGRHPKKRKLKSLVSNYEFAPRVTAPAVPSPSVLKPSHGGRNSLTDWTEHETFVLLDAWGDRFLQYGRKSLRTEEWQEVAEKVSEISEIERTETQCRNRLDTLKKKYKKEKAMLAETGATTSKWIYFKKMDMLMSTPPQQGQLSCGFDSGEYVFMNPRVYLSRANGLDEMRDSPANSGSADGDEDVSDGLPPKTRRLGRQSGEGSSVRLLADSIKNFSDLYEKIENSKRQQMLELEKMRMDFHRELEMQKRQIMERAQAEIAKMQRSDDEANDVSAKNPSG</sequence>
<dbReference type="PROSITE" id="PS50090">
    <property type="entry name" value="MYB_LIKE"/>
    <property type="match status" value="1"/>
</dbReference>
<feature type="region of interest" description="Disordered" evidence="7">
    <location>
        <begin position="270"/>
        <end position="307"/>
    </location>
</feature>
<keyword evidence="2" id="KW-0805">Transcription regulation</keyword>
<dbReference type="PANTHER" id="PTHR31307:SF6">
    <property type="entry name" value="OS01G0718900 PROTEIN"/>
    <property type="match status" value="1"/>
</dbReference>
<comment type="caution">
    <text evidence="9">The sequence shown here is derived from an EMBL/GenBank/DDBJ whole genome shotgun (WGS) entry which is preliminary data.</text>
</comment>
<keyword evidence="10" id="KW-1185">Reference proteome</keyword>
<dbReference type="InterPro" id="IPR044822">
    <property type="entry name" value="Myb_DNA-bind_4"/>
</dbReference>
<dbReference type="FunFam" id="1.10.10.60:FF:000104">
    <property type="entry name" value="trihelix transcription factor ASIL2"/>
    <property type="match status" value="1"/>
</dbReference>
<evidence type="ECO:0000259" key="8">
    <source>
        <dbReference type="PROSITE" id="PS50090"/>
    </source>
</evidence>
<dbReference type="Proteomes" id="UP001165190">
    <property type="component" value="Unassembled WGS sequence"/>
</dbReference>
<reference evidence="9" key="1">
    <citation type="submission" date="2023-05" db="EMBL/GenBank/DDBJ databases">
        <title>Genome and transcriptome analyses reveal genes involved in the formation of fine ridges on petal epidermal cells in Hibiscus trionum.</title>
        <authorList>
            <person name="Koshimizu S."/>
            <person name="Masuda S."/>
            <person name="Ishii T."/>
            <person name="Shirasu K."/>
            <person name="Hoshino A."/>
            <person name="Arita M."/>
        </authorList>
    </citation>
    <scope>NUCLEOTIDE SEQUENCE</scope>
    <source>
        <strain evidence="9">Hamamatsu line</strain>
    </source>
</reference>
<keyword evidence="5" id="KW-0804">Transcription</keyword>
<protein>
    <recommendedName>
        <fullName evidence="8">Myb-like domain-containing protein</fullName>
    </recommendedName>
</protein>
<evidence type="ECO:0000256" key="4">
    <source>
        <dbReference type="ARBA" id="ARBA00023125"/>
    </source>
</evidence>
<keyword evidence="4" id="KW-0238">DNA-binding</keyword>
<feature type="domain" description="Myb-like" evidence="8">
    <location>
        <begin position="149"/>
        <end position="206"/>
    </location>
</feature>
<feature type="compositionally biased region" description="Acidic residues" evidence="7">
    <location>
        <begin position="75"/>
        <end position="99"/>
    </location>
</feature>
<feature type="compositionally biased region" description="Basic and acidic residues" evidence="7">
    <location>
        <begin position="361"/>
        <end position="371"/>
    </location>
</feature>
<dbReference type="Gene3D" id="1.10.10.60">
    <property type="entry name" value="Homeodomain-like"/>
    <property type="match status" value="1"/>
</dbReference>
<comment type="subcellular location">
    <subcellularLocation>
        <location evidence="1">Nucleus</location>
    </subcellularLocation>
</comment>
<dbReference type="InterPro" id="IPR044823">
    <property type="entry name" value="ASIL1/2-like"/>
</dbReference>
<accession>A0A9W7IGF9</accession>
<feature type="compositionally biased region" description="Acidic residues" evidence="7">
    <location>
        <begin position="40"/>
        <end position="59"/>
    </location>
</feature>
<feature type="region of interest" description="Disordered" evidence="7">
    <location>
        <begin position="361"/>
        <end position="383"/>
    </location>
</feature>
<feature type="region of interest" description="Disordered" evidence="7">
    <location>
        <begin position="1"/>
        <end position="109"/>
    </location>
</feature>
<dbReference type="GO" id="GO:0005634">
    <property type="term" value="C:nucleus"/>
    <property type="evidence" value="ECO:0007669"/>
    <property type="project" value="UniProtKB-SubCell"/>
</dbReference>
<keyword evidence="6" id="KW-0539">Nucleus</keyword>
<evidence type="ECO:0000313" key="10">
    <source>
        <dbReference type="Proteomes" id="UP001165190"/>
    </source>
</evidence>